<name>A0A7C6Z3J9_9FIRM</name>
<comment type="caution">
    <text evidence="3">The sequence shown here is derived from an EMBL/GenBank/DDBJ whole genome shotgun (WGS) entry which is preliminary data.</text>
</comment>
<reference evidence="3 4" key="1">
    <citation type="journal article" date="2020" name="Biotechnol. Biofuels">
        <title>New insights from the biogas microbiome by comprehensive genome-resolved metagenomics of nearly 1600 species originating from multiple anaerobic digesters.</title>
        <authorList>
            <person name="Campanaro S."/>
            <person name="Treu L."/>
            <person name="Rodriguez-R L.M."/>
            <person name="Kovalovszki A."/>
            <person name="Ziels R.M."/>
            <person name="Maus I."/>
            <person name="Zhu X."/>
            <person name="Kougias P.G."/>
            <person name="Basile A."/>
            <person name="Luo G."/>
            <person name="Schluter A."/>
            <person name="Konstantinidis K.T."/>
            <person name="Angelidaki I."/>
        </authorList>
    </citation>
    <scope>NUCLEOTIDE SEQUENCE [LARGE SCALE GENOMIC DNA]</scope>
    <source>
        <strain evidence="3">AS05jafATM_4</strain>
    </source>
</reference>
<dbReference type="SUPFAM" id="SSF53335">
    <property type="entry name" value="S-adenosyl-L-methionine-dependent methyltransferases"/>
    <property type="match status" value="1"/>
</dbReference>
<dbReference type="InterPro" id="IPR029063">
    <property type="entry name" value="SAM-dependent_MTases_sf"/>
</dbReference>
<dbReference type="EMBL" id="DUTF01000133">
    <property type="protein sequence ID" value="HHY26270.1"/>
    <property type="molecule type" value="Genomic_DNA"/>
</dbReference>
<dbReference type="PANTHER" id="PTHR44068">
    <property type="entry name" value="ZGC:194242"/>
    <property type="match status" value="1"/>
</dbReference>
<feature type="domain" description="Methyltransferase type 11" evidence="2">
    <location>
        <begin position="48"/>
        <end position="143"/>
    </location>
</feature>
<gene>
    <name evidence="3" type="ORF">GX523_05880</name>
</gene>
<dbReference type="GO" id="GO:0008757">
    <property type="term" value="F:S-adenosylmethionine-dependent methyltransferase activity"/>
    <property type="evidence" value="ECO:0007669"/>
    <property type="project" value="InterPro"/>
</dbReference>
<evidence type="ECO:0000259" key="2">
    <source>
        <dbReference type="Pfam" id="PF08241"/>
    </source>
</evidence>
<dbReference type="CDD" id="cd02440">
    <property type="entry name" value="AdoMet_MTases"/>
    <property type="match status" value="1"/>
</dbReference>
<dbReference type="Gene3D" id="3.40.50.150">
    <property type="entry name" value="Vaccinia Virus protein VP39"/>
    <property type="match status" value="1"/>
</dbReference>
<organism evidence="3 4">
    <name type="scientific">Desulfitobacterium dehalogenans</name>
    <dbReference type="NCBI Taxonomy" id="36854"/>
    <lineage>
        <taxon>Bacteria</taxon>
        <taxon>Bacillati</taxon>
        <taxon>Bacillota</taxon>
        <taxon>Clostridia</taxon>
        <taxon>Eubacteriales</taxon>
        <taxon>Desulfitobacteriaceae</taxon>
        <taxon>Desulfitobacterium</taxon>
    </lineage>
</organism>
<protein>
    <submittedName>
        <fullName evidence="3">Class I SAM-dependent methyltransferase</fullName>
    </submittedName>
</protein>
<proteinExistence type="predicted"/>
<keyword evidence="3" id="KW-0489">Methyltransferase</keyword>
<keyword evidence="1 3" id="KW-0808">Transferase</keyword>
<dbReference type="GO" id="GO:0032259">
    <property type="term" value="P:methylation"/>
    <property type="evidence" value="ECO:0007669"/>
    <property type="project" value="UniProtKB-KW"/>
</dbReference>
<evidence type="ECO:0000313" key="4">
    <source>
        <dbReference type="Proteomes" id="UP000553059"/>
    </source>
</evidence>
<evidence type="ECO:0000313" key="3">
    <source>
        <dbReference type="EMBL" id="HHY26270.1"/>
    </source>
</evidence>
<dbReference type="InterPro" id="IPR050447">
    <property type="entry name" value="Erg6_SMT_methyltransf"/>
</dbReference>
<sequence>MKETINIEDMNYLDLLGWLGIGSSHPGGFRSTKLTLATLKINTSDYVLDVGCGSGLTACHLAKTTGTKIVGIDINPLMIEKACLRAEQEGVTHLVEFKLADIYSLPFEDNLFDWVITESVTIFLDKFKAYSEIYRVLKPQGQVADLEMIKLKELPSDVETQLKDCFGADTEPLSIEKWCGILSKVGFIHVEVKNKRLLKTGFLGIDLNKIKEDWLLLRELRYKISDHPVILQRLKKNAVFIKKNSKFFGSGLFYGQKP</sequence>
<dbReference type="InterPro" id="IPR013216">
    <property type="entry name" value="Methyltransf_11"/>
</dbReference>
<dbReference type="PANTHER" id="PTHR44068:SF11">
    <property type="entry name" value="GERANYL DIPHOSPHATE 2-C-METHYLTRANSFERASE"/>
    <property type="match status" value="1"/>
</dbReference>
<dbReference type="Proteomes" id="UP000553059">
    <property type="component" value="Unassembled WGS sequence"/>
</dbReference>
<dbReference type="Pfam" id="PF08241">
    <property type="entry name" value="Methyltransf_11"/>
    <property type="match status" value="1"/>
</dbReference>
<dbReference type="AlphaFoldDB" id="A0A7C6Z3J9"/>
<evidence type="ECO:0000256" key="1">
    <source>
        <dbReference type="ARBA" id="ARBA00022679"/>
    </source>
</evidence>
<accession>A0A7C6Z3J9</accession>